<keyword evidence="3" id="KW-1185">Reference proteome</keyword>
<dbReference type="AlphaFoldDB" id="A0AAU9WCH3"/>
<keyword evidence="1" id="KW-1133">Transmembrane helix</keyword>
<comment type="caution">
    <text evidence="2">The sequence shown here is derived from an EMBL/GenBank/DDBJ whole genome shotgun (WGS) entry which is preliminary data.</text>
</comment>
<sequence>MGRLWKYQLVLIFKCWCFFSVAVVKVNVSMARVLSVTRSGAIGDSFEIELESNGCSSCQQYGAIQVNNVSANRCSCSCNDKKKRTFYTAHTGTMSCTEDRGILADPREGSICDFYIDQSQQLKVLNLQVKGEARLKPNGFCRRLKIAGWKFYFNSSWTSFPAGDAFRQTKKLRSAANFSWNGNPNSFYRGLLIKVMFNCTYNKQTETRCLMFKAEGTHQYFSISTSTPPISKPTYTSREKSFVQMSNEENTETNNSLPTGEYSNANDKKIWIAVSLGLSGLVFIAIIVVVVFLVFKYRRNCKQERTESRRHPSEQPSESAVCSPLHDYEYVHYPCLVNGSRSPQKTTKNPLYERGEDNKLIIWTPGHSGTLTRSSETAAPRLPYQRLLTRTSSSTPDSATGVRPVSSPVMETYFPYQKLIRATTSLPRTAGSSSSYPDCANVVSPAKFAQVEEEVFPYQELFKSTPSLKGEAPWLECGQKRVSEAESNDEGVSVEPYQCLSLQRNQPYPSDEFDGYARVEDVNPQTEDFEYDYARVEIDPVELRNLFRISHSDDAIDNIPNTCMEITIGDLSNTASTTKILVSESSSSQSFKGDHETFTCEDVEVRKNDCCVHGNEGLKPQVLRPAASYEDLSGRRVEEYEEMGKRRSVLMVEDHEPVEIEEDNGHEYYVLEPVVECDEGKSSFSFG</sequence>
<keyword evidence="1" id="KW-0812">Transmembrane</keyword>
<gene>
    <name evidence="2" type="ORF">PMEA_00005109</name>
</gene>
<reference evidence="2 3" key="1">
    <citation type="submission" date="2022-05" db="EMBL/GenBank/DDBJ databases">
        <authorList>
            <consortium name="Genoscope - CEA"/>
            <person name="William W."/>
        </authorList>
    </citation>
    <scope>NUCLEOTIDE SEQUENCE [LARGE SCALE GENOMIC DNA]</scope>
</reference>
<name>A0AAU9WCH3_9CNID</name>
<feature type="transmembrane region" description="Helical" evidence="1">
    <location>
        <begin position="270"/>
        <end position="295"/>
    </location>
</feature>
<dbReference type="EMBL" id="CALNXJ010000013">
    <property type="protein sequence ID" value="CAH3112349.1"/>
    <property type="molecule type" value="Genomic_DNA"/>
</dbReference>
<evidence type="ECO:0000313" key="2">
    <source>
        <dbReference type="EMBL" id="CAH3112349.1"/>
    </source>
</evidence>
<evidence type="ECO:0000313" key="3">
    <source>
        <dbReference type="Proteomes" id="UP001159428"/>
    </source>
</evidence>
<organism evidence="2 3">
    <name type="scientific">Pocillopora meandrina</name>
    <dbReference type="NCBI Taxonomy" id="46732"/>
    <lineage>
        <taxon>Eukaryota</taxon>
        <taxon>Metazoa</taxon>
        <taxon>Cnidaria</taxon>
        <taxon>Anthozoa</taxon>
        <taxon>Hexacorallia</taxon>
        <taxon>Scleractinia</taxon>
        <taxon>Astrocoeniina</taxon>
        <taxon>Pocilloporidae</taxon>
        <taxon>Pocillopora</taxon>
    </lineage>
</organism>
<keyword evidence="1" id="KW-0472">Membrane</keyword>
<evidence type="ECO:0000256" key="1">
    <source>
        <dbReference type="SAM" id="Phobius"/>
    </source>
</evidence>
<dbReference type="Proteomes" id="UP001159428">
    <property type="component" value="Unassembled WGS sequence"/>
</dbReference>
<protein>
    <submittedName>
        <fullName evidence="2">Uncharacterized protein</fullName>
    </submittedName>
</protein>
<accession>A0AAU9WCH3</accession>
<proteinExistence type="predicted"/>